<name>A0A2I1HH58_9GLOM</name>
<evidence type="ECO:0000313" key="2">
    <source>
        <dbReference type="EMBL" id="PKY58209.1"/>
    </source>
</evidence>
<organism evidence="2 3">
    <name type="scientific">Rhizophagus irregularis</name>
    <dbReference type="NCBI Taxonomy" id="588596"/>
    <lineage>
        <taxon>Eukaryota</taxon>
        <taxon>Fungi</taxon>
        <taxon>Fungi incertae sedis</taxon>
        <taxon>Mucoromycota</taxon>
        <taxon>Glomeromycotina</taxon>
        <taxon>Glomeromycetes</taxon>
        <taxon>Glomerales</taxon>
        <taxon>Glomeraceae</taxon>
        <taxon>Rhizophagus</taxon>
    </lineage>
</organism>
<evidence type="ECO:0000313" key="3">
    <source>
        <dbReference type="Proteomes" id="UP000234323"/>
    </source>
</evidence>
<protein>
    <submittedName>
        <fullName evidence="2">Uncharacterized protein</fullName>
    </submittedName>
</protein>
<accession>A0A2I1HH58</accession>
<gene>
    <name evidence="2" type="ORF">RhiirA4_429542</name>
</gene>
<proteinExistence type="predicted"/>
<sequence length="171" mass="19526">MVLLNTYCLIKIVFCATPTNKKKLRAKNNNTNEEYELPNTDKEPGINSIETKKRKTITNQTELLQSTNANTIKKNKKAPSKYTNVDSNEDTNSNLDNSSDDDVLSTTHTLSTSLYITTLRAPAPEMIYQRILTVIIHLKIQMTLHYDSPENTNLQNIFHVLSKSTINIKYY</sequence>
<dbReference type="EMBL" id="LLXI01002898">
    <property type="protein sequence ID" value="PKY58209.1"/>
    <property type="molecule type" value="Genomic_DNA"/>
</dbReference>
<feature type="region of interest" description="Disordered" evidence="1">
    <location>
        <begin position="74"/>
        <end position="102"/>
    </location>
</feature>
<dbReference type="Proteomes" id="UP000234323">
    <property type="component" value="Unassembled WGS sequence"/>
</dbReference>
<evidence type="ECO:0000256" key="1">
    <source>
        <dbReference type="SAM" id="MobiDB-lite"/>
    </source>
</evidence>
<reference evidence="2 3" key="1">
    <citation type="submission" date="2015-10" db="EMBL/GenBank/DDBJ databases">
        <title>Genome analyses suggest a sexual origin of heterokaryosis in a supposedly ancient asexual fungus.</title>
        <authorList>
            <person name="Ropars J."/>
            <person name="Sedzielewska K."/>
            <person name="Noel J."/>
            <person name="Charron P."/>
            <person name="Farinelli L."/>
            <person name="Marton T."/>
            <person name="Kruger M."/>
            <person name="Pelin A."/>
            <person name="Brachmann A."/>
            <person name="Corradi N."/>
        </authorList>
    </citation>
    <scope>NUCLEOTIDE SEQUENCE [LARGE SCALE GENOMIC DNA]</scope>
    <source>
        <strain evidence="2 3">A4</strain>
    </source>
</reference>
<dbReference type="AlphaFoldDB" id="A0A2I1HH58"/>
<keyword evidence="3" id="KW-1185">Reference proteome</keyword>
<comment type="caution">
    <text evidence="2">The sequence shown here is derived from an EMBL/GenBank/DDBJ whole genome shotgun (WGS) entry which is preliminary data.</text>
</comment>